<name>A0ABT8CTA8_9FLAO</name>
<evidence type="ECO:0000256" key="4">
    <source>
        <dbReference type="ARBA" id="ARBA00023015"/>
    </source>
</evidence>
<dbReference type="EMBL" id="JAUFQU010000001">
    <property type="protein sequence ID" value="MDN3707743.1"/>
    <property type="molecule type" value="Genomic_DNA"/>
</dbReference>
<dbReference type="InterPro" id="IPR011605">
    <property type="entry name" value="NusB_fam"/>
</dbReference>
<dbReference type="RefSeq" id="WP_290363704.1">
    <property type="nucleotide sequence ID" value="NZ_JAUFQU010000001.1"/>
</dbReference>
<keyword evidence="3" id="KW-0694">RNA-binding</keyword>
<dbReference type="Gene3D" id="1.10.940.10">
    <property type="entry name" value="NusB-like"/>
    <property type="match status" value="1"/>
</dbReference>
<evidence type="ECO:0000256" key="1">
    <source>
        <dbReference type="ARBA" id="ARBA00005952"/>
    </source>
</evidence>
<dbReference type="InterPro" id="IPR006027">
    <property type="entry name" value="NusB_RsmB_TIM44"/>
</dbReference>
<evidence type="ECO:0000259" key="6">
    <source>
        <dbReference type="Pfam" id="PF01029"/>
    </source>
</evidence>
<protein>
    <submittedName>
        <fullName evidence="7">Transcription antitermination factor NusB</fullName>
    </submittedName>
</protein>
<dbReference type="Proteomes" id="UP001242368">
    <property type="component" value="Unassembled WGS sequence"/>
</dbReference>
<evidence type="ECO:0000256" key="5">
    <source>
        <dbReference type="ARBA" id="ARBA00023163"/>
    </source>
</evidence>
<keyword evidence="2" id="KW-0889">Transcription antitermination</keyword>
<dbReference type="NCBIfam" id="TIGR01951">
    <property type="entry name" value="nusB"/>
    <property type="match status" value="1"/>
</dbReference>
<keyword evidence="8" id="KW-1185">Reference proteome</keyword>
<evidence type="ECO:0000313" key="7">
    <source>
        <dbReference type="EMBL" id="MDN3707743.1"/>
    </source>
</evidence>
<comment type="caution">
    <text evidence="7">The sequence shown here is derived from an EMBL/GenBank/DDBJ whole genome shotgun (WGS) entry which is preliminary data.</text>
</comment>
<reference evidence="8" key="1">
    <citation type="journal article" date="2019" name="Int. J. Syst. Evol. Microbiol.">
        <title>The Global Catalogue of Microorganisms (GCM) 10K type strain sequencing project: providing services to taxonomists for standard genome sequencing and annotation.</title>
        <authorList>
            <consortium name="The Broad Institute Genomics Platform"/>
            <consortium name="The Broad Institute Genome Sequencing Center for Infectious Disease"/>
            <person name="Wu L."/>
            <person name="Ma J."/>
        </authorList>
    </citation>
    <scope>NUCLEOTIDE SEQUENCE [LARGE SCALE GENOMIC DNA]</scope>
    <source>
        <strain evidence="8">CECT 7184</strain>
    </source>
</reference>
<comment type="similarity">
    <text evidence="1">Belongs to the NusB family.</text>
</comment>
<evidence type="ECO:0000256" key="3">
    <source>
        <dbReference type="ARBA" id="ARBA00022884"/>
    </source>
</evidence>
<dbReference type="PANTHER" id="PTHR11078">
    <property type="entry name" value="N UTILIZATION SUBSTANCE PROTEIN B-RELATED"/>
    <property type="match status" value="1"/>
</dbReference>
<dbReference type="InterPro" id="IPR035926">
    <property type="entry name" value="NusB-like_sf"/>
</dbReference>
<dbReference type="PANTHER" id="PTHR11078:SF3">
    <property type="entry name" value="ANTITERMINATION NUSB DOMAIN-CONTAINING PROTEIN"/>
    <property type="match status" value="1"/>
</dbReference>
<gene>
    <name evidence="7" type="primary">nusB</name>
    <name evidence="7" type="ORF">QW060_11515</name>
</gene>
<evidence type="ECO:0000313" key="8">
    <source>
        <dbReference type="Proteomes" id="UP001242368"/>
    </source>
</evidence>
<sequence>MINRRHIRIKVMQTIYAMQQNSSDLMDSNEKFLMYSIENIRDLYLLMLSSLIEIQKQEENFLEVSSRKHLATAQERTPNKKFINNHVLQLLVNSNQLNEMIHQEKINHFEVNDHYIKNLLDEIKKSDIYKKYMINNRNTFEEDRELVSYIFTEIVAPSEKIYEFLEDTKLTWIDDIPLVNTAIQKELKQIKEDTVEYRVAKIYKDMEDKEFARQLFRKTMLNAKELSLAYYDKTKNWDIDRIAELDAILLNMSVCELLKFPSIPVKVTINEYLEIAKEYSTPKSSIFINGILDALVKEYKQEDKLNKVGRGLIE</sequence>
<feature type="domain" description="NusB/RsmB/TIM44" evidence="6">
    <location>
        <begin position="188"/>
        <end position="296"/>
    </location>
</feature>
<proteinExistence type="inferred from homology"/>
<keyword evidence="4" id="KW-0805">Transcription regulation</keyword>
<organism evidence="7 8">
    <name type="scientific">Paenimyroides ceti</name>
    <dbReference type="NCBI Taxonomy" id="395087"/>
    <lineage>
        <taxon>Bacteria</taxon>
        <taxon>Pseudomonadati</taxon>
        <taxon>Bacteroidota</taxon>
        <taxon>Flavobacteriia</taxon>
        <taxon>Flavobacteriales</taxon>
        <taxon>Flavobacteriaceae</taxon>
        <taxon>Paenimyroides</taxon>
    </lineage>
</organism>
<dbReference type="SUPFAM" id="SSF48013">
    <property type="entry name" value="NusB-like"/>
    <property type="match status" value="1"/>
</dbReference>
<keyword evidence="5" id="KW-0804">Transcription</keyword>
<dbReference type="Pfam" id="PF01029">
    <property type="entry name" value="NusB"/>
    <property type="match status" value="1"/>
</dbReference>
<evidence type="ECO:0000256" key="2">
    <source>
        <dbReference type="ARBA" id="ARBA00022814"/>
    </source>
</evidence>
<accession>A0ABT8CTA8</accession>